<evidence type="ECO:0000256" key="1">
    <source>
        <dbReference type="SAM" id="MobiDB-lite"/>
    </source>
</evidence>
<keyword evidence="3" id="KW-1185">Reference proteome</keyword>
<organism evidence="2 3">
    <name type="scientific">Abeliophyllum distichum</name>
    <dbReference type="NCBI Taxonomy" id="126358"/>
    <lineage>
        <taxon>Eukaryota</taxon>
        <taxon>Viridiplantae</taxon>
        <taxon>Streptophyta</taxon>
        <taxon>Embryophyta</taxon>
        <taxon>Tracheophyta</taxon>
        <taxon>Spermatophyta</taxon>
        <taxon>Magnoliopsida</taxon>
        <taxon>eudicotyledons</taxon>
        <taxon>Gunneridae</taxon>
        <taxon>Pentapetalae</taxon>
        <taxon>asterids</taxon>
        <taxon>lamiids</taxon>
        <taxon>Lamiales</taxon>
        <taxon>Oleaceae</taxon>
        <taxon>Forsythieae</taxon>
        <taxon>Abeliophyllum</taxon>
    </lineage>
</organism>
<feature type="region of interest" description="Disordered" evidence="1">
    <location>
        <begin position="1"/>
        <end position="42"/>
    </location>
</feature>
<dbReference type="AlphaFoldDB" id="A0ABD1W0U9"/>
<protein>
    <submittedName>
        <fullName evidence="2">Uncharacterized protein</fullName>
    </submittedName>
</protein>
<name>A0ABD1W0U9_9LAMI</name>
<reference evidence="3" key="1">
    <citation type="submission" date="2024-07" db="EMBL/GenBank/DDBJ databases">
        <title>Two chromosome-level genome assemblies of Korean endemic species Abeliophyllum distichum and Forsythia ovata (Oleaceae).</title>
        <authorList>
            <person name="Jang H."/>
        </authorList>
    </citation>
    <scope>NUCLEOTIDE SEQUENCE [LARGE SCALE GENOMIC DNA]</scope>
</reference>
<sequence length="111" mass="11832">MQMDHPTFTQSNATELPPEPPDPIIINSSHQSPSIHHTPVGLTPPKWNPIDLQNSSTVATLIETIRTLANSGHQQANEPIGTHLETNLASIGGSYIGGTPILLLALLATPF</sequence>
<gene>
    <name evidence="2" type="ORF">Adt_04229</name>
</gene>
<dbReference type="EMBL" id="JBFOLK010000001">
    <property type="protein sequence ID" value="KAL2543251.1"/>
    <property type="molecule type" value="Genomic_DNA"/>
</dbReference>
<accession>A0ABD1W0U9</accession>
<evidence type="ECO:0000313" key="2">
    <source>
        <dbReference type="EMBL" id="KAL2543251.1"/>
    </source>
</evidence>
<proteinExistence type="predicted"/>
<dbReference type="Proteomes" id="UP001604336">
    <property type="component" value="Unassembled WGS sequence"/>
</dbReference>
<comment type="caution">
    <text evidence="2">The sequence shown here is derived from an EMBL/GenBank/DDBJ whole genome shotgun (WGS) entry which is preliminary data.</text>
</comment>
<evidence type="ECO:0000313" key="3">
    <source>
        <dbReference type="Proteomes" id="UP001604336"/>
    </source>
</evidence>